<organism evidence="1 2">
    <name type="scientific">Tolypocladium capitatum</name>
    <dbReference type="NCBI Taxonomy" id="45235"/>
    <lineage>
        <taxon>Eukaryota</taxon>
        <taxon>Fungi</taxon>
        <taxon>Dikarya</taxon>
        <taxon>Ascomycota</taxon>
        <taxon>Pezizomycotina</taxon>
        <taxon>Sordariomycetes</taxon>
        <taxon>Hypocreomycetidae</taxon>
        <taxon>Hypocreales</taxon>
        <taxon>Ophiocordycipitaceae</taxon>
        <taxon>Tolypocladium</taxon>
    </lineage>
</organism>
<dbReference type="Gene3D" id="3.40.50.1820">
    <property type="entry name" value="alpha/beta hydrolase"/>
    <property type="match status" value="1"/>
</dbReference>
<feature type="non-terminal residue" evidence="1">
    <location>
        <position position="1"/>
    </location>
</feature>
<gene>
    <name evidence="1" type="ORF">TCAP_00580</name>
</gene>
<keyword evidence="2" id="KW-1185">Reference proteome</keyword>
<dbReference type="Pfam" id="PF08538">
    <property type="entry name" value="DUF1749"/>
    <property type="match status" value="1"/>
</dbReference>
<evidence type="ECO:0000313" key="2">
    <source>
        <dbReference type="Proteomes" id="UP000236621"/>
    </source>
</evidence>
<proteinExistence type="predicted"/>
<sequence>HVIQLHKLTPLVPPPYELGKFRPAREPHIRAVLMSSTMDSGGAPFPVLAHPYRSPNQGTCAYEIGNTSSRNAVIFIGGLKDGPHTTPYIRTVAKQLEAASELSYSVFEIRMRSSFIGFGTSSLKEDVEDISALVKYLRTLSRENIVLFGHSTGCQDCMEYTHYAKHHSQPVDGFILQAPVSDRESLDIFFPDYQASLDLAAKWVAEGRANDCLPNTMLPGAIGAPVSAYRLQSLFARGGDDDYFSSDLDDETVSRVWGRFKKPVLVLHSEKDECVTDKIDQEALNKRYRDANPLVSSLSGLIPGTGHTVLGDEARQWLAQRVIEFLRTLDK</sequence>
<name>A0A2K3QPQ9_9HYPO</name>
<reference evidence="1 2" key="1">
    <citation type="submission" date="2017-08" db="EMBL/GenBank/DDBJ databases">
        <title>Harnessing the power of phylogenomics to disentangle the directionality and signatures of interkingdom host jumping in the parasitic fungal genus Tolypocladium.</title>
        <authorList>
            <person name="Quandt C.A."/>
            <person name="Patterson W."/>
            <person name="Spatafora J.W."/>
        </authorList>
    </citation>
    <scope>NUCLEOTIDE SEQUENCE [LARGE SCALE GENOMIC DNA]</scope>
    <source>
        <strain evidence="1 2">CBS 113982</strain>
    </source>
</reference>
<comment type="caution">
    <text evidence="1">The sequence shown here is derived from an EMBL/GenBank/DDBJ whole genome shotgun (WGS) entry which is preliminary data.</text>
</comment>
<dbReference type="InterPro" id="IPR029058">
    <property type="entry name" value="AB_hydrolase_fold"/>
</dbReference>
<dbReference type="AlphaFoldDB" id="A0A2K3QPQ9"/>
<dbReference type="EMBL" id="NRSZ01000102">
    <property type="protein sequence ID" value="PNY29507.1"/>
    <property type="molecule type" value="Genomic_DNA"/>
</dbReference>
<dbReference type="PANTHER" id="PTHR31591:SF7">
    <property type="entry name" value="DUF1749-DOMAIN-CONTAINING PROTEIN"/>
    <property type="match status" value="1"/>
</dbReference>
<dbReference type="PANTHER" id="PTHR31591">
    <property type="entry name" value="UPF0613 PROTEIN PB24D3.06C"/>
    <property type="match status" value="1"/>
</dbReference>
<accession>A0A2K3QPQ9</accession>
<dbReference type="InterPro" id="IPR013744">
    <property type="entry name" value="SidJ"/>
</dbReference>
<evidence type="ECO:0000313" key="1">
    <source>
        <dbReference type="EMBL" id="PNY29507.1"/>
    </source>
</evidence>
<dbReference type="SUPFAM" id="SSF53474">
    <property type="entry name" value="alpha/beta-Hydrolases"/>
    <property type="match status" value="1"/>
</dbReference>
<protein>
    <submittedName>
        <fullName evidence="1">Uncharacterized protein</fullName>
    </submittedName>
</protein>
<dbReference type="OrthoDB" id="10034502at2759"/>
<dbReference type="Proteomes" id="UP000236621">
    <property type="component" value="Unassembled WGS sequence"/>
</dbReference>